<organism evidence="1 2">
    <name type="scientific">Candidatus Shapirobacteria bacterium CG10_big_fil_rev_8_21_14_0_10_40_9</name>
    <dbReference type="NCBI Taxonomy" id="1974888"/>
    <lineage>
        <taxon>Bacteria</taxon>
        <taxon>Candidatus Shapironibacteriota</taxon>
    </lineage>
</organism>
<evidence type="ECO:0008006" key="3">
    <source>
        <dbReference type="Google" id="ProtNLM"/>
    </source>
</evidence>
<dbReference type="Pfam" id="PF10055">
    <property type="entry name" value="DUF2292"/>
    <property type="match status" value="1"/>
</dbReference>
<dbReference type="InterPro" id="IPR018743">
    <property type="entry name" value="DUF2292"/>
</dbReference>
<dbReference type="Proteomes" id="UP000231474">
    <property type="component" value="Unassembled WGS sequence"/>
</dbReference>
<proteinExistence type="predicted"/>
<accession>A0A2M8L3N1</accession>
<protein>
    <recommendedName>
        <fullName evidence="3">DUF2292 domain-containing protein</fullName>
    </recommendedName>
</protein>
<gene>
    <name evidence="1" type="ORF">COU95_01885</name>
</gene>
<comment type="caution">
    <text evidence="1">The sequence shown here is derived from an EMBL/GenBank/DDBJ whole genome shotgun (WGS) entry which is preliminary data.</text>
</comment>
<reference evidence="2" key="1">
    <citation type="submission" date="2017-09" db="EMBL/GenBank/DDBJ databases">
        <title>Depth-based differentiation of microbial function through sediment-hosted aquifers and enrichment of novel symbionts in the deep terrestrial subsurface.</title>
        <authorList>
            <person name="Probst A.J."/>
            <person name="Ladd B."/>
            <person name="Jarett J.K."/>
            <person name="Geller-Mcgrath D.E."/>
            <person name="Sieber C.M.K."/>
            <person name="Emerson J.B."/>
            <person name="Anantharaman K."/>
            <person name="Thomas B.C."/>
            <person name="Malmstrom R."/>
            <person name="Stieglmeier M."/>
            <person name="Klingl A."/>
            <person name="Woyke T."/>
            <person name="Ryan C.M."/>
            <person name="Banfield J.F."/>
        </authorList>
    </citation>
    <scope>NUCLEOTIDE SEQUENCE [LARGE SCALE GENOMIC DNA]</scope>
</reference>
<dbReference type="EMBL" id="PFEK01000037">
    <property type="protein sequence ID" value="PJE67531.1"/>
    <property type="molecule type" value="Genomic_DNA"/>
</dbReference>
<sequence>MGFKMAKKSQIKVNSHLLTDISQALKDLGGWGSVEVYVQNGTVTQITKRAIKKTNHSLESTT</sequence>
<evidence type="ECO:0000313" key="1">
    <source>
        <dbReference type="EMBL" id="PJE67531.1"/>
    </source>
</evidence>
<name>A0A2M8L3N1_9BACT</name>
<evidence type="ECO:0000313" key="2">
    <source>
        <dbReference type="Proteomes" id="UP000231474"/>
    </source>
</evidence>
<dbReference type="AlphaFoldDB" id="A0A2M8L3N1"/>